<name>A0ACC2HQN2_9PEZI</name>
<dbReference type="Proteomes" id="UP001153334">
    <property type="component" value="Unassembled WGS sequence"/>
</dbReference>
<evidence type="ECO:0000313" key="1">
    <source>
        <dbReference type="EMBL" id="KAJ8105158.1"/>
    </source>
</evidence>
<keyword evidence="2" id="KW-1185">Reference proteome</keyword>
<reference evidence="1" key="1">
    <citation type="submission" date="2022-11" db="EMBL/GenBank/DDBJ databases">
        <title>Genome Sequence of Nemania bipapillata.</title>
        <authorList>
            <person name="Buettner E."/>
        </authorList>
    </citation>
    <scope>NUCLEOTIDE SEQUENCE</scope>
    <source>
        <strain evidence="1">CP14</strain>
    </source>
</reference>
<evidence type="ECO:0000313" key="2">
    <source>
        <dbReference type="Proteomes" id="UP001153334"/>
    </source>
</evidence>
<comment type="caution">
    <text evidence="1">The sequence shown here is derived from an EMBL/GenBank/DDBJ whole genome shotgun (WGS) entry which is preliminary data.</text>
</comment>
<organism evidence="1 2">
    <name type="scientific">Nemania bipapillata</name>
    <dbReference type="NCBI Taxonomy" id="110536"/>
    <lineage>
        <taxon>Eukaryota</taxon>
        <taxon>Fungi</taxon>
        <taxon>Dikarya</taxon>
        <taxon>Ascomycota</taxon>
        <taxon>Pezizomycotina</taxon>
        <taxon>Sordariomycetes</taxon>
        <taxon>Xylariomycetidae</taxon>
        <taxon>Xylariales</taxon>
        <taxon>Xylariaceae</taxon>
        <taxon>Nemania</taxon>
    </lineage>
</organism>
<dbReference type="EMBL" id="JAPESX010003349">
    <property type="protein sequence ID" value="KAJ8105158.1"/>
    <property type="molecule type" value="Genomic_DNA"/>
</dbReference>
<accession>A0ACC2HQN2</accession>
<sequence length="402" mass="44629">MWPFDSGRPIVLAALVSSISLLLPDLTSAQGDGAASTLRDIAKSSLSAYSIEPTCESRTVNYITDSLPQQCLTTGPITSIPVADTASIATTTRASAGTESPAHTSDAVHDKLDPEGEDLSTGAFMSFEEWKAMMLAKSGPDALDAKPRRPKDGRADAGPGDGFDSLGDEGEISFDFDAYSDKISEIASSARPREHEKEPKEQVEVVTYDEGFTYYRSKDAGTTCKERFSYSSFDAGATVKKTSSGAKNPTAILVENKDSYMLLECGRKNKFFIVELSDVILVDTVVIANFEFFSSMVRQFRVSISDRYPVKLDKWKILGTFTARNSRDIQPFLIENPQDWARNRGKANYGSIDRYIQIWFLTLYFCGAAHWGGHQHPYPVSIRVERQRLHRYPKFFSVADYE</sequence>
<proteinExistence type="predicted"/>
<gene>
    <name evidence="1" type="ORF">ONZ43_g7537</name>
</gene>
<protein>
    <submittedName>
        <fullName evidence="1">Uncharacterized protein</fullName>
    </submittedName>
</protein>